<proteinExistence type="predicted"/>
<organism evidence="1 2">
    <name type="scientific">Oldenlandia corymbosa var. corymbosa</name>
    <dbReference type="NCBI Taxonomy" id="529605"/>
    <lineage>
        <taxon>Eukaryota</taxon>
        <taxon>Viridiplantae</taxon>
        <taxon>Streptophyta</taxon>
        <taxon>Embryophyta</taxon>
        <taxon>Tracheophyta</taxon>
        <taxon>Spermatophyta</taxon>
        <taxon>Magnoliopsida</taxon>
        <taxon>eudicotyledons</taxon>
        <taxon>Gunneridae</taxon>
        <taxon>Pentapetalae</taxon>
        <taxon>asterids</taxon>
        <taxon>lamiids</taxon>
        <taxon>Gentianales</taxon>
        <taxon>Rubiaceae</taxon>
        <taxon>Rubioideae</taxon>
        <taxon>Spermacoceae</taxon>
        <taxon>Hedyotis-Oldenlandia complex</taxon>
        <taxon>Oldenlandia</taxon>
    </lineage>
</organism>
<evidence type="ECO:0000313" key="2">
    <source>
        <dbReference type="Proteomes" id="UP001161247"/>
    </source>
</evidence>
<dbReference type="Proteomes" id="UP001161247">
    <property type="component" value="Chromosome 1"/>
</dbReference>
<keyword evidence="2" id="KW-1185">Reference proteome</keyword>
<accession>A0AAV1C4G5</accession>
<protein>
    <submittedName>
        <fullName evidence="1">OLC1v1025086C1</fullName>
    </submittedName>
</protein>
<gene>
    <name evidence="1" type="ORF">OLC1_LOCUS2513</name>
</gene>
<name>A0AAV1C4G5_OLDCO</name>
<dbReference type="EMBL" id="OX459118">
    <property type="protein sequence ID" value="CAI9090335.1"/>
    <property type="molecule type" value="Genomic_DNA"/>
</dbReference>
<evidence type="ECO:0000313" key="1">
    <source>
        <dbReference type="EMBL" id="CAI9090335.1"/>
    </source>
</evidence>
<reference evidence="1" key="1">
    <citation type="submission" date="2023-03" db="EMBL/GenBank/DDBJ databases">
        <authorList>
            <person name="Julca I."/>
        </authorList>
    </citation>
    <scope>NUCLEOTIDE SEQUENCE</scope>
</reference>
<sequence length="122" mass="14178">MCSSYNSEKQLKYRLSRYTHKHLKELKLTDLDGDQRNQVEFAVDLVRICKSLKKLSIKFKPKQQDTTDDIPQTQKLLLELLKVPARAQLSQSRIRVAINNLVSGLEERTQCKLFVGVIFNML</sequence>
<dbReference type="AlphaFoldDB" id="A0AAV1C4G5"/>